<name>A0A1I1WDP7_9BACT</name>
<keyword evidence="3" id="KW-1185">Reference proteome</keyword>
<proteinExistence type="predicted"/>
<protein>
    <submittedName>
        <fullName evidence="2">DinB superfamily protein</fullName>
    </submittedName>
</protein>
<dbReference type="Pfam" id="PF12867">
    <property type="entry name" value="DinB_2"/>
    <property type="match status" value="1"/>
</dbReference>
<evidence type="ECO:0000313" key="2">
    <source>
        <dbReference type="EMBL" id="SFD93296.1"/>
    </source>
</evidence>
<gene>
    <name evidence="2" type="ORF">SAMN05216167_108241</name>
</gene>
<accession>A0A1I1WDP7</accession>
<dbReference type="Proteomes" id="UP000198598">
    <property type="component" value="Unassembled WGS sequence"/>
</dbReference>
<feature type="domain" description="DinB-like" evidence="1">
    <location>
        <begin position="17"/>
        <end position="169"/>
    </location>
</feature>
<dbReference type="InterPro" id="IPR024775">
    <property type="entry name" value="DinB-like"/>
</dbReference>
<organism evidence="2 3">
    <name type="scientific">Spirosoma endophyticum</name>
    <dbReference type="NCBI Taxonomy" id="662367"/>
    <lineage>
        <taxon>Bacteria</taxon>
        <taxon>Pseudomonadati</taxon>
        <taxon>Bacteroidota</taxon>
        <taxon>Cytophagia</taxon>
        <taxon>Cytophagales</taxon>
        <taxon>Cytophagaceae</taxon>
        <taxon>Spirosoma</taxon>
    </lineage>
</organism>
<dbReference type="STRING" id="662367.SAMN05216167_108241"/>
<dbReference type="InterPro" id="IPR034660">
    <property type="entry name" value="DinB/YfiT-like"/>
</dbReference>
<dbReference type="RefSeq" id="WP_093829672.1">
    <property type="nucleotide sequence ID" value="NZ_FOLQ01000008.1"/>
</dbReference>
<reference evidence="2 3" key="1">
    <citation type="submission" date="2016-10" db="EMBL/GenBank/DDBJ databases">
        <authorList>
            <person name="de Groot N.N."/>
        </authorList>
    </citation>
    <scope>NUCLEOTIDE SEQUENCE [LARGE SCALE GENOMIC DNA]</scope>
    <source>
        <strain evidence="2 3">DSM 26130</strain>
    </source>
</reference>
<evidence type="ECO:0000313" key="3">
    <source>
        <dbReference type="Proteomes" id="UP000198598"/>
    </source>
</evidence>
<dbReference type="AlphaFoldDB" id="A0A1I1WDP7"/>
<sequence length="173" mass="19451">MQIIITDLQKQLANDCQAFVDVVHSYTDEAFTYHPDGKWSVGDVVQHLYLSARPVARLMAGPREVFDQWGKPTGSSSTYDELASAYKQILTTGVKASAAMSPQIEDMQEGRSIVMARFAAVYEALLDVLSHWSEQELDNCCMPHPALGKLTVREMIYFTSIHTQHHLRLLPKP</sequence>
<evidence type="ECO:0000259" key="1">
    <source>
        <dbReference type="Pfam" id="PF12867"/>
    </source>
</evidence>
<dbReference type="Gene3D" id="1.20.120.450">
    <property type="entry name" value="dinb family like domain"/>
    <property type="match status" value="1"/>
</dbReference>
<dbReference type="SUPFAM" id="SSF109854">
    <property type="entry name" value="DinB/YfiT-like putative metalloenzymes"/>
    <property type="match status" value="1"/>
</dbReference>
<dbReference type="EMBL" id="FOLQ01000008">
    <property type="protein sequence ID" value="SFD93296.1"/>
    <property type="molecule type" value="Genomic_DNA"/>
</dbReference>
<dbReference type="OrthoDB" id="954225at2"/>